<evidence type="ECO:0000259" key="19">
    <source>
        <dbReference type="Pfam" id="PF00361"/>
    </source>
</evidence>
<geneLocation type="mitochondrion" evidence="20"/>
<dbReference type="InterPro" id="IPR003917">
    <property type="entry name" value="NADH_UbQ_OxRdtase_chain2"/>
</dbReference>
<feature type="transmembrane region" description="Helical" evidence="18">
    <location>
        <begin position="188"/>
        <end position="212"/>
    </location>
</feature>
<evidence type="ECO:0000256" key="13">
    <source>
        <dbReference type="ARBA" id="ARBA00023027"/>
    </source>
</evidence>
<evidence type="ECO:0000313" key="20">
    <source>
        <dbReference type="EMBL" id="AND97092.1"/>
    </source>
</evidence>
<keyword evidence="12 18" id="KW-1133">Transmembrane helix</keyword>
<feature type="transmembrane region" description="Helical" evidence="18">
    <location>
        <begin position="7"/>
        <end position="23"/>
    </location>
</feature>
<keyword evidence="7 18" id="KW-0679">Respiratory chain</keyword>
<evidence type="ECO:0000256" key="18">
    <source>
        <dbReference type="RuleBase" id="RU003403"/>
    </source>
</evidence>
<evidence type="ECO:0000256" key="10">
    <source>
        <dbReference type="ARBA" id="ARBA00022967"/>
    </source>
</evidence>
<comment type="function">
    <text evidence="18">Core subunit of the mitochondrial membrane respiratory chain NADH dehydrogenase (Complex I) which catalyzes electron transfer from NADH through the respiratory chain, using ubiquinone as an electron acceptor. Essential for the catalytic activity and assembly of complex I.</text>
</comment>
<dbReference type="EMBL" id="KU869711">
    <property type="protein sequence ID" value="AND97092.1"/>
    <property type="molecule type" value="Genomic_DNA"/>
</dbReference>
<feature type="transmembrane region" description="Helical" evidence="18">
    <location>
        <begin position="232"/>
        <end position="255"/>
    </location>
</feature>
<evidence type="ECO:0000256" key="4">
    <source>
        <dbReference type="ARBA" id="ARBA00012944"/>
    </source>
</evidence>
<dbReference type="AlphaFoldDB" id="A0A172QHD0"/>
<dbReference type="GO" id="GO:0006120">
    <property type="term" value="P:mitochondrial electron transport, NADH to ubiquinone"/>
    <property type="evidence" value="ECO:0007669"/>
    <property type="project" value="InterPro"/>
</dbReference>
<accession>A0A172QHD0</accession>
<feature type="transmembrane region" description="Helical" evidence="18">
    <location>
        <begin position="59"/>
        <end position="81"/>
    </location>
</feature>
<dbReference type="InterPro" id="IPR001750">
    <property type="entry name" value="ND/Mrp_TM"/>
</dbReference>
<evidence type="ECO:0000256" key="2">
    <source>
        <dbReference type="ARBA" id="ARBA00004448"/>
    </source>
</evidence>
<comment type="similarity">
    <text evidence="3 18">Belongs to the complex I subunit 2 family.</text>
</comment>
<keyword evidence="15 18" id="KW-0496">Mitochondrion</keyword>
<feature type="transmembrane region" description="Helical" evidence="18">
    <location>
        <begin position="308"/>
        <end position="327"/>
    </location>
</feature>
<feature type="domain" description="NADH:quinone oxidoreductase/Mrp antiporter transmembrane" evidence="19">
    <location>
        <begin position="24"/>
        <end position="279"/>
    </location>
</feature>
<keyword evidence="9 18" id="KW-0999">Mitochondrion inner membrane</keyword>
<keyword evidence="14 18" id="KW-0830">Ubiquinone</keyword>
<evidence type="ECO:0000256" key="6">
    <source>
        <dbReference type="ARBA" id="ARBA00022448"/>
    </source>
</evidence>
<feature type="transmembrane region" description="Helical" evidence="18">
    <location>
        <begin position="87"/>
        <end position="106"/>
    </location>
</feature>
<dbReference type="PRINTS" id="PR01436">
    <property type="entry name" value="NADHDHGNASE2"/>
</dbReference>
<feature type="transmembrane region" description="Helical" evidence="18">
    <location>
        <begin position="267"/>
        <end position="288"/>
    </location>
</feature>
<evidence type="ECO:0000256" key="12">
    <source>
        <dbReference type="ARBA" id="ARBA00022989"/>
    </source>
</evidence>
<dbReference type="GO" id="GO:0008137">
    <property type="term" value="F:NADH dehydrogenase (ubiquinone) activity"/>
    <property type="evidence" value="ECO:0007669"/>
    <property type="project" value="UniProtKB-EC"/>
</dbReference>
<evidence type="ECO:0000256" key="11">
    <source>
        <dbReference type="ARBA" id="ARBA00022982"/>
    </source>
</evidence>
<evidence type="ECO:0000256" key="5">
    <source>
        <dbReference type="ARBA" id="ARBA00021008"/>
    </source>
</evidence>
<organism evidence="20">
    <name type="scientific">Stygobromus indentatus</name>
    <dbReference type="NCBI Taxonomy" id="1678292"/>
    <lineage>
        <taxon>Eukaryota</taxon>
        <taxon>Metazoa</taxon>
        <taxon>Ecdysozoa</taxon>
        <taxon>Arthropoda</taxon>
        <taxon>Crustacea</taxon>
        <taxon>Multicrustacea</taxon>
        <taxon>Malacostraca</taxon>
        <taxon>Eumalacostraca</taxon>
        <taxon>Peracarida</taxon>
        <taxon>Amphipoda</taxon>
        <taxon>Senticaudata</taxon>
        <taxon>Gammarida</taxon>
        <taxon>Crangonyctidira</taxon>
        <taxon>Crangonyctoidea</taxon>
        <taxon>Crangonyctidae</taxon>
        <taxon>Stygobromus</taxon>
    </lineage>
</organism>
<dbReference type="InterPro" id="IPR050175">
    <property type="entry name" value="Complex_I_Subunit_2"/>
</dbReference>
<dbReference type="GO" id="GO:0005743">
    <property type="term" value="C:mitochondrial inner membrane"/>
    <property type="evidence" value="ECO:0007669"/>
    <property type="project" value="UniProtKB-SubCell"/>
</dbReference>
<evidence type="ECO:0000256" key="17">
    <source>
        <dbReference type="ARBA" id="ARBA00049551"/>
    </source>
</evidence>
<evidence type="ECO:0000256" key="14">
    <source>
        <dbReference type="ARBA" id="ARBA00023075"/>
    </source>
</evidence>
<dbReference type="PANTHER" id="PTHR46552:SF1">
    <property type="entry name" value="NADH-UBIQUINONE OXIDOREDUCTASE CHAIN 2"/>
    <property type="match status" value="1"/>
</dbReference>
<dbReference type="EC" id="7.1.1.2" evidence="4 18"/>
<evidence type="ECO:0000256" key="16">
    <source>
        <dbReference type="ARBA" id="ARBA00023136"/>
    </source>
</evidence>
<feature type="transmembrane region" description="Helical" evidence="18">
    <location>
        <begin position="144"/>
        <end position="167"/>
    </location>
</feature>
<evidence type="ECO:0000256" key="8">
    <source>
        <dbReference type="ARBA" id="ARBA00022692"/>
    </source>
</evidence>
<keyword evidence="16 18" id="KW-0472">Membrane</keyword>
<sequence>MIFHPSIFMFIISLCVSIIMIIGSNSWFMAWLGLEINLLSFIPLMLNKNKYSSESALKYFLIQALASTVILASAILGLIWLPIFSPMLLLLALLLKVGAAPFHQWLPATVEGLSWSPVFILLTAQKLAPLMLISYMFMEHHLNMILNLFIIISALTGSLGGLSLPSLRKILSFSSIAHMGWILASIKFSNFLWLIYFMMYSLILYSVIHTFYSGQLNKLSHLTSTQSITQSLMSTLPLLSLGGLPPFSGFLPKFLVMSKLISFSDTFIFMVLLISTLISLFFYMRVAISTFFISRSILSNKKKIDLNLSSLILNLIGLLAPSILFILM</sequence>
<feature type="transmembrane region" description="Helical" evidence="18">
    <location>
        <begin position="118"/>
        <end position="138"/>
    </location>
</feature>
<gene>
    <name evidence="20" type="primary">nad2</name>
</gene>
<evidence type="ECO:0000256" key="15">
    <source>
        <dbReference type="ARBA" id="ARBA00023128"/>
    </source>
</evidence>
<comment type="catalytic activity">
    <reaction evidence="17 18">
        <text>a ubiquinone + NADH + 5 H(+)(in) = a ubiquinol + NAD(+) + 4 H(+)(out)</text>
        <dbReference type="Rhea" id="RHEA:29091"/>
        <dbReference type="Rhea" id="RHEA-COMP:9565"/>
        <dbReference type="Rhea" id="RHEA-COMP:9566"/>
        <dbReference type="ChEBI" id="CHEBI:15378"/>
        <dbReference type="ChEBI" id="CHEBI:16389"/>
        <dbReference type="ChEBI" id="CHEBI:17976"/>
        <dbReference type="ChEBI" id="CHEBI:57540"/>
        <dbReference type="ChEBI" id="CHEBI:57945"/>
        <dbReference type="EC" id="7.1.1.2"/>
    </reaction>
</comment>
<evidence type="ECO:0000256" key="7">
    <source>
        <dbReference type="ARBA" id="ARBA00022660"/>
    </source>
</evidence>
<keyword evidence="11 18" id="KW-0249">Electron transport</keyword>
<keyword evidence="10 18" id="KW-1278">Translocase</keyword>
<proteinExistence type="inferred from homology"/>
<evidence type="ECO:0000256" key="9">
    <source>
        <dbReference type="ARBA" id="ARBA00022792"/>
    </source>
</evidence>
<evidence type="ECO:0000256" key="3">
    <source>
        <dbReference type="ARBA" id="ARBA00007012"/>
    </source>
</evidence>
<keyword evidence="6" id="KW-0813">Transport</keyword>
<comment type="function">
    <text evidence="1">Core subunit of the mitochondrial membrane respiratory chain NADH dehydrogenase (Complex I) that is believed to belong to the minimal assembly required for catalysis. Complex I functions in the transfer of electrons from NADH to the respiratory chain. The immediate electron acceptor for the enzyme is believed to be ubiquinone.</text>
</comment>
<protein>
    <recommendedName>
        <fullName evidence="5 18">NADH-ubiquinone oxidoreductase chain 2</fullName>
        <ecNumber evidence="4 18">7.1.1.2</ecNumber>
    </recommendedName>
</protein>
<reference evidence="20" key="1">
    <citation type="submission" date="2016-03" db="EMBL/GenBank/DDBJ databases">
        <title>Comparative mitogenomic analyses of three North American stygobiont amphipods (Crustacea: Amphipoda: Crangonyctidae).</title>
        <authorList>
            <person name="Aunins A.W."/>
            <person name="King T.L."/>
            <person name="Nelms D."/>
            <person name="Hobson C."/>
        </authorList>
    </citation>
    <scope>NUCLEOTIDE SEQUENCE</scope>
</reference>
<keyword evidence="13 18" id="KW-0520">NAD</keyword>
<evidence type="ECO:0000256" key="1">
    <source>
        <dbReference type="ARBA" id="ARBA00003257"/>
    </source>
</evidence>
<dbReference type="Pfam" id="PF00361">
    <property type="entry name" value="Proton_antipo_M"/>
    <property type="match status" value="1"/>
</dbReference>
<dbReference type="PANTHER" id="PTHR46552">
    <property type="entry name" value="NADH-UBIQUINONE OXIDOREDUCTASE CHAIN 2"/>
    <property type="match status" value="1"/>
</dbReference>
<comment type="subcellular location">
    <subcellularLocation>
        <location evidence="2 18">Mitochondrion inner membrane</location>
        <topology evidence="2 18">Multi-pass membrane protein</topology>
    </subcellularLocation>
</comment>
<name>A0A172QHD0_9CRUS</name>
<keyword evidence="8 18" id="KW-0812">Transmembrane</keyword>